<evidence type="ECO:0000256" key="1">
    <source>
        <dbReference type="ARBA" id="ARBA00004141"/>
    </source>
</evidence>
<keyword evidence="3 13" id="KW-0813">Transport</keyword>
<evidence type="ECO:0000256" key="12">
    <source>
        <dbReference type="ARBA" id="ARBA00023303"/>
    </source>
</evidence>
<evidence type="ECO:0000256" key="3">
    <source>
        <dbReference type="ARBA" id="ARBA00022448"/>
    </source>
</evidence>
<feature type="transmembrane region" description="Helical" evidence="14">
    <location>
        <begin position="38"/>
        <end position="59"/>
    </location>
</feature>
<protein>
    <submittedName>
        <fullName evidence="16">Amiloride-sensitive sodium channel</fullName>
    </submittedName>
</protein>
<proteinExistence type="inferred from homology"/>
<keyword evidence="15" id="KW-1185">Reference proteome</keyword>
<evidence type="ECO:0000256" key="8">
    <source>
        <dbReference type="ARBA" id="ARBA00023065"/>
    </source>
</evidence>
<reference evidence="16" key="1">
    <citation type="submission" date="2019-09" db="UniProtKB">
        <authorList>
            <consortium name="WormBaseParasite"/>
        </authorList>
    </citation>
    <scope>IDENTIFICATION</scope>
</reference>
<evidence type="ECO:0000256" key="13">
    <source>
        <dbReference type="RuleBase" id="RU000679"/>
    </source>
</evidence>
<keyword evidence="12 13" id="KW-0407">Ion channel</keyword>
<dbReference type="GO" id="GO:0005886">
    <property type="term" value="C:plasma membrane"/>
    <property type="evidence" value="ECO:0007669"/>
    <property type="project" value="TreeGrafter"/>
</dbReference>
<accession>A0A8L8KAS0</accession>
<organism evidence="15 16">
    <name type="scientific">Heligmosomoides polygyrus</name>
    <name type="common">Parasitic roundworm</name>
    <dbReference type="NCBI Taxonomy" id="6339"/>
    <lineage>
        <taxon>Eukaryota</taxon>
        <taxon>Metazoa</taxon>
        <taxon>Ecdysozoa</taxon>
        <taxon>Nematoda</taxon>
        <taxon>Chromadorea</taxon>
        <taxon>Rhabditida</taxon>
        <taxon>Rhabditina</taxon>
        <taxon>Rhabditomorpha</taxon>
        <taxon>Strongyloidea</taxon>
        <taxon>Heligmosomidae</taxon>
        <taxon>Heligmosomoides</taxon>
    </lineage>
</organism>
<dbReference type="PANTHER" id="PTHR11690:SF282">
    <property type="entry name" value="DEGENERIN-LIKE PROTEIN ASIC-1"/>
    <property type="match status" value="1"/>
</dbReference>
<evidence type="ECO:0000256" key="6">
    <source>
        <dbReference type="ARBA" id="ARBA00022989"/>
    </source>
</evidence>
<evidence type="ECO:0000256" key="10">
    <source>
        <dbReference type="ARBA" id="ARBA00023180"/>
    </source>
</evidence>
<dbReference type="AlphaFoldDB" id="A0A8L8KAS0"/>
<keyword evidence="4 13" id="KW-0894">Sodium channel</keyword>
<dbReference type="GO" id="GO:0015280">
    <property type="term" value="F:ligand-gated sodium channel activity"/>
    <property type="evidence" value="ECO:0007669"/>
    <property type="project" value="TreeGrafter"/>
</dbReference>
<evidence type="ECO:0000256" key="14">
    <source>
        <dbReference type="SAM" id="Phobius"/>
    </source>
</evidence>
<evidence type="ECO:0000256" key="9">
    <source>
        <dbReference type="ARBA" id="ARBA00023136"/>
    </source>
</evidence>
<dbReference type="PANTHER" id="PTHR11690">
    <property type="entry name" value="AMILORIDE-SENSITIVE SODIUM CHANNEL-RELATED"/>
    <property type="match status" value="1"/>
</dbReference>
<keyword evidence="8 13" id="KW-0406">Ion transport</keyword>
<evidence type="ECO:0000313" key="15">
    <source>
        <dbReference type="Proteomes" id="UP000050761"/>
    </source>
</evidence>
<keyword evidence="11 13" id="KW-0739">Sodium transport</keyword>
<name>A0A8L8KAS0_HELPZ</name>
<comment type="subcellular location">
    <subcellularLocation>
        <location evidence="1">Membrane</location>
        <topology evidence="1">Multi-pass membrane protein</topology>
    </subcellularLocation>
</comment>
<evidence type="ECO:0000256" key="2">
    <source>
        <dbReference type="ARBA" id="ARBA00007193"/>
    </source>
</evidence>
<keyword evidence="6 14" id="KW-1133">Transmembrane helix</keyword>
<dbReference type="Proteomes" id="UP000050761">
    <property type="component" value="Unassembled WGS sequence"/>
</dbReference>
<dbReference type="InterPro" id="IPR001873">
    <property type="entry name" value="ENaC"/>
</dbReference>
<evidence type="ECO:0000313" key="16">
    <source>
        <dbReference type="WBParaSite" id="HPBE_0001367101-mRNA-1"/>
    </source>
</evidence>
<evidence type="ECO:0000256" key="4">
    <source>
        <dbReference type="ARBA" id="ARBA00022461"/>
    </source>
</evidence>
<keyword evidence="7" id="KW-0915">Sodium</keyword>
<evidence type="ECO:0000256" key="5">
    <source>
        <dbReference type="ARBA" id="ARBA00022692"/>
    </source>
</evidence>
<dbReference type="Pfam" id="PF00858">
    <property type="entry name" value="ASC"/>
    <property type="match status" value="1"/>
</dbReference>
<evidence type="ECO:0000256" key="7">
    <source>
        <dbReference type="ARBA" id="ARBA00023053"/>
    </source>
</evidence>
<dbReference type="WBParaSite" id="HPBE_0001367101-mRNA-1">
    <property type="protein sequence ID" value="HPBE_0001367101-mRNA-1"/>
    <property type="gene ID" value="HPBE_0001367101"/>
</dbReference>
<keyword evidence="9 14" id="KW-0472">Membrane</keyword>
<keyword evidence="5 13" id="KW-0812">Transmembrane</keyword>
<keyword evidence="10" id="KW-0325">Glycoprotein</keyword>
<sequence length="416" mass="47861">LMTERIKRIINEDFVDFAEHTSAHGIPRAYVSEGLRRSLWLLLFLFCFCAFGYQAYLIVLKFLRNDIIVGVEIKFEEIRFPAVTVCNMNPYKNSLARQSSTIKSAICSSMAGKEHYWNCAPSREYNIRVCPNDTSSSLSSPASLCYCHADYCMEVENQVQVRVRRDKIRVYEKILSQYEGILAVYAMCRCNSELDCSSIKEKHVTNTSLACLCFYNKKNDQLWPCYRQKDWQERMCSRCSSFGDCLFSDNQPDARHSCFCALPIRMCVRIDPPEGNKTDLAERIVKFWDILPTTTTSPMQKKKQDREKAYGYSEAKMHSWRHVLLLSSAVVFVRLAPVNSPNLVDLYTEMTNIPLADMFFWEAVSSPDLHHKGDAESVVRLLDPALQIKVKKWQEKYNGLPGTAKDFAYVVTAFTV</sequence>
<comment type="similarity">
    <text evidence="2 13">Belongs to the amiloride-sensitive sodium channel (TC 1.A.6) family.</text>
</comment>
<dbReference type="PRINTS" id="PR01078">
    <property type="entry name" value="AMINACHANNEL"/>
</dbReference>
<evidence type="ECO:0000256" key="11">
    <source>
        <dbReference type="ARBA" id="ARBA00023201"/>
    </source>
</evidence>